<evidence type="ECO:0000259" key="1">
    <source>
        <dbReference type="Pfam" id="PF13845"/>
    </source>
</evidence>
<reference evidence="2 3" key="1">
    <citation type="submission" date="2018-11" db="EMBL/GenBank/DDBJ databases">
        <title>Sequencing the genomes of 1000 actinobacteria strains.</title>
        <authorList>
            <person name="Klenk H.-P."/>
        </authorList>
    </citation>
    <scope>NUCLEOTIDE SEQUENCE [LARGE SCALE GENOMIC DNA]</scope>
    <source>
        <strain evidence="2 3">DSM 12652</strain>
    </source>
</reference>
<evidence type="ECO:0000313" key="2">
    <source>
        <dbReference type="EMBL" id="ROR92005.1"/>
    </source>
</evidence>
<dbReference type="OrthoDB" id="3381205at2"/>
<dbReference type="EMBL" id="RKHO01000001">
    <property type="protein sequence ID" value="ROR92005.1"/>
    <property type="molecule type" value="Genomic_DNA"/>
</dbReference>
<feature type="domain" description="Septum formation-related" evidence="1">
    <location>
        <begin position="129"/>
        <end position="267"/>
    </location>
</feature>
<proteinExistence type="predicted"/>
<protein>
    <submittedName>
        <fullName evidence="2">Putative regulator of septum formation</fullName>
    </submittedName>
</protein>
<dbReference type="AlphaFoldDB" id="A0A3N2CWU1"/>
<keyword evidence="3" id="KW-1185">Reference proteome</keyword>
<organism evidence="2 3">
    <name type="scientific">Nocardioides aurantiacus</name>
    <dbReference type="NCBI Taxonomy" id="86796"/>
    <lineage>
        <taxon>Bacteria</taxon>
        <taxon>Bacillati</taxon>
        <taxon>Actinomycetota</taxon>
        <taxon>Actinomycetes</taxon>
        <taxon>Propionibacteriales</taxon>
        <taxon>Nocardioidaceae</taxon>
        <taxon>Nocardioides</taxon>
    </lineage>
</organism>
<accession>A0A3N2CWU1</accession>
<dbReference type="Proteomes" id="UP000281738">
    <property type="component" value="Unassembled WGS sequence"/>
</dbReference>
<name>A0A3N2CWU1_9ACTN</name>
<sequence length="273" mass="30207">MTQHPTGALRHDRRAAPLLLLLALALLLSACSSAPLAPKAASDRADPPELGACYRLVPKDVESPSNDAEPVACGSEHTAQTFAIGTLPDSTGDGYDDRGHGKWIYPRCEAAFEKFLGVDESLAMRIQLSWAWFRPSESAWDDGARWYRCDLVGGTTESTAYRALPEPTKGLFRAKPPEEWLTCATGATVLGSTKVPCSEKHDWRAVTTIKLGDKGDPYPGERLTQVRTRDFCSDSVGAWMNYPVDYEFGFTWFKQGEWQAGNRRSICWAKTDR</sequence>
<evidence type="ECO:0000313" key="3">
    <source>
        <dbReference type="Proteomes" id="UP000281738"/>
    </source>
</evidence>
<gene>
    <name evidence="2" type="ORF">EDD33_2886</name>
</gene>
<comment type="caution">
    <text evidence="2">The sequence shown here is derived from an EMBL/GenBank/DDBJ whole genome shotgun (WGS) entry which is preliminary data.</text>
</comment>
<dbReference type="InterPro" id="IPR026004">
    <property type="entry name" value="Septum_form"/>
</dbReference>
<dbReference type="Pfam" id="PF13845">
    <property type="entry name" value="Septum_form"/>
    <property type="match status" value="1"/>
</dbReference>
<dbReference type="RefSeq" id="WP_123391622.1">
    <property type="nucleotide sequence ID" value="NZ_RKHO01000001.1"/>
</dbReference>